<dbReference type="Pfam" id="PF13175">
    <property type="entry name" value="AAA_15"/>
    <property type="match status" value="1"/>
</dbReference>
<dbReference type="RefSeq" id="WP_344175326.1">
    <property type="nucleotide sequence ID" value="NZ_BAAANC010000002.1"/>
</dbReference>
<evidence type="ECO:0000259" key="2">
    <source>
        <dbReference type="Pfam" id="PF20469"/>
    </source>
</evidence>
<reference evidence="3 4" key="1">
    <citation type="journal article" date="2019" name="Int. J. Syst. Evol. Microbiol.">
        <title>The Global Catalogue of Microorganisms (GCM) 10K type strain sequencing project: providing services to taxonomists for standard genome sequencing and annotation.</title>
        <authorList>
            <consortium name="The Broad Institute Genomics Platform"/>
            <consortium name="The Broad Institute Genome Sequencing Center for Infectious Disease"/>
            <person name="Wu L."/>
            <person name="Ma J."/>
        </authorList>
    </citation>
    <scope>NUCLEOTIDE SEQUENCE [LARGE SCALE GENOMIC DNA]</scope>
    <source>
        <strain evidence="3 4">JCM 14303</strain>
    </source>
</reference>
<dbReference type="SUPFAM" id="SSF52540">
    <property type="entry name" value="P-loop containing nucleoside triphosphate hydrolases"/>
    <property type="match status" value="1"/>
</dbReference>
<dbReference type="Proteomes" id="UP001500363">
    <property type="component" value="Unassembled WGS sequence"/>
</dbReference>
<dbReference type="InterPro" id="IPR034139">
    <property type="entry name" value="TOPRIM_OLD"/>
</dbReference>
<dbReference type="PANTHER" id="PTHR43581:SF2">
    <property type="entry name" value="EXCINUCLEASE ATPASE SUBUNIT"/>
    <property type="match status" value="1"/>
</dbReference>
<dbReference type="PANTHER" id="PTHR43581">
    <property type="entry name" value="ATP/GTP PHOSPHATASE"/>
    <property type="match status" value="1"/>
</dbReference>
<keyword evidence="3" id="KW-0378">Hydrolase</keyword>
<keyword evidence="3" id="KW-0540">Nuclease</keyword>
<comment type="caution">
    <text evidence="3">The sequence shown here is derived from an EMBL/GenBank/DDBJ whole genome shotgun (WGS) entry which is preliminary data.</text>
</comment>
<feature type="domain" description="Endonuclease GajA/Old nuclease/RecF-like AAA" evidence="1">
    <location>
        <begin position="1"/>
        <end position="385"/>
    </location>
</feature>
<dbReference type="GO" id="GO:0004519">
    <property type="term" value="F:endonuclease activity"/>
    <property type="evidence" value="ECO:0007669"/>
    <property type="project" value="UniProtKB-KW"/>
</dbReference>
<evidence type="ECO:0000313" key="3">
    <source>
        <dbReference type="EMBL" id="GAA1530824.1"/>
    </source>
</evidence>
<accession>A0ABN2AZV2</accession>
<dbReference type="CDD" id="cd01026">
    <property type="entry name" value="TOPRIM_OLD"/>
    <property type="match status" value="1"/>
</dbReference>
<proteinExistence type="predicted"/>
<evidence type="ECO:0000259" key="1">
    <source>
        <dbReference type="Pfam" id="PF13175"/>
    </source>
</evidence>
<dbReference type="InterPro" id="IPR051396">
    <property type="entry name" value="Bact_Antivir_Def_Nuclease"/>
</dbReference>
<dbReference type="EMBL" id="BAAANC010000002">
    <property type="protein sequence ID" value="GAA1530824.1"/>
    <property type="molecule type" value="Genomic_DNA"/>
</dbReference>
<dbReference type="Gene3D" id="3.40.50.300">
    <property type="entry name" value="P-loop containing nucleotide triphosphate hydrolases"/>
    <property type="match status" value="2"/>
</dbReference>
<keyword evidence="4" id="KW-1185">Reference proteome</keyword>
<dbReference type="InterPro" id="IPR027417">
    <property type="entry name" value="P-loop_NTPase"/>
</dbReference>
<name>A0ABN2AZV2_9ACTN</name>
<keyword evidence="3" id="KW-0255">Endonuclease</keyword>
<evidence type="ECO:0000313" key="4">
    <source>
        <dbReference type="Proteomes" id="UP001500363"/>
    </source>
</evidence>
<protein>
    <submittedName>
        <fullName evidence="3">ATP-dependent endonuclease</fullName>
    </submittedName>
</protein>
<sequence>MHLQSFVVRNFRRLREITIDLATDATVFVGANNSGKTSAMHIFEYFLAKSAKFSVHDFGAESWQKFDVFDPAVENSALPTITLDLWFSVDDANLHRVIDLLPDLEWTQSAPVGVRLSFEPKDPIDLYANFRTMCDEPGSWPMGLHDYLRKRLSTEYHVAYYKLDHRDKDKQPAQRLERGKEILHSIIRVDLLQAQRHLADEDQLGRGEDLSRTLGRYYEHHLDKPEVAPDALQALSDSEKNLNAHFAGVFGSVVGQLNKLGYPGLTNPELVIKAELGGERLLTSSGTQVHYVVPGSTAITLPDRYNGLGFKNLIYMVVEILAAHQARKSIAVARPPVHLIMIEEPESHLHAQLQQVFIRQLQTLVTGPDAAGTQFVLTTHSSHIVYENFKSIRYFARIDDQGPFHYSEVRDLSVFYGETADDTRKFLLQYLKLTHCDLFFADAVILAEGNVERLLLPLLIAKFCPRLEASHLTILELGGAFSHRFKELVHFLGLRCLIITDIDSVRPEGHHKACTTDVAGAITANPTLKTWIPCEQTIDALLTAGPARLVDPASAKVRVAYQTLHKVSWNGDSKEIAGRTFEEALAFENLEWSQDDANKDFMLQVGQAARDGELGPLLQAIFDKIRDTLDKTAFALTLIEKDVNWNCPAYLQEGLNWLADQLHGTDALPAAAGGGDESAS</sequence>
<feature type="domain" description="OLD protein-like TOPRIM" evidence="2">
    <location>
        <begin position="439"/>
        <end position="503"/>
    </location>
</feature>
<gene>
    <name evidence="3" type="ORF">GCM10009741_36040</name>
</gene>
<organism evidence="3 4">
    <name type="scientific">Kribbella lupini</name>
    <dbReference type="NCBI Taxonomy" id="291602"/>
    <lineage>
        <taxon>Bacteria</taxon>
        <taxon>Bacillati</taxon>
        <taxon>Actinomycetota</taxon>
        <taxon>Actinomycetes</taxon>
        <taxon>Propionibacteriales</taxon>
        <taxon>Kribbellaceae</taxon>
        <taxon>Kribbella</taxon>
    </lineage>
</organism>
<dbReference type="Pfam" id="PF20469">
    <property type="entry name" value="OLD-like_TOPRIM"/>
    <property type="match status" value="1"/>
</dbReference>
<dbReference type="InterPro" id="IPR041685">
    <property type="entry name" value="AAA_GajA/Old/RecF-like"/>
</dbReference>